<dbReference type="AlphaFoldDB" id="A0A6A6VK22"/>
<evidence type="ECO:0000313" key="1">
    <source>
        <dbReference type="EMBL" id="KAF2749900.1"/>
    </source>
</evidence>
<accession>A0A6A6VK22</accession>
<reference evidence="1" key="1">
    <citation type="journal article" date="2020" name="Stud. Mycol.">
        <title>101 Dothideomycetes genomes: a test case for predicting lifestyles and emergence of pathogens.</title>
        <authorList>
            <person name="Haridas S."/>
            <person name="Albert R."/>
            <person name="Binder M."/>
            <person name="Bloem J."/>
            <person name="Labutti K."/>
            <person name="Salamov A."/>
            <person name="Andreopoulos B."/>
            <person name="Baker S."/>
            <person name="Barry K."/>
            <person name="Bills G."/>
            <person name="Bluhm B."/>
            <person name="Cannon C."/>
            <person name="Castanera R."/>
            <person name="Culley D."/>
            <person name="Daum C."/>
            <person name="Ezra D."/>
            <person name="Gonzalez J."/>
            <person name="Henrissat B."/>
            <person name="Kuo A."/>
            <person name="Liang C."/>
            <person name="Lipzen A."/>
            <person name="Lutzoni F."/>
            <person name="Magnuson J."/>
            <person name="Mondo S."/>
            <person name="Nolan M."/>
            <person name="Ohm R."/>
            <person name="Pangilinan J."/>
            <person name="Park H.-J."/>
            <person name="Ramirez L."/>
            <person name="Alfaro M."/>
            <person name="Sun H."/>
            <person name="Tritt A."/>
            <person name="Yoshinaga Y."/>
            <person name="Zwiers L.-H."/>
            <person name="Turgeon B."/>
            <person name="Goodwin S."/>
            <person name="Spatafora J."/>
            <person name="Crous P."/>
            <person name="Grigoriev I."/>
        </authorList>
    </citation>
    <scope>NUCLEOTIDE SEQUENCE</scope>
    <source>
        <strain evidence="1">CBS 119925</strain>
    </source>
</reference>
<proteinExistence type="predicted"/>
<protein>
    <submittedName>
        <fullName evidence="1">Uncharacterized protein</fullName>
    </submittedName>
</protein>
<dbReference type="EMBL" id="MU006565">
    <property type="protein sequence ID" value="KAF2749900.1"/>
    <property type="molecule type" value="Genomic_DNA"/>
</dbReference>
<gene>
    <name evidence="1" type="ORF">M011DRAFT_475227</name>
</gene>
<organism evidence="1 2">
    <name type="scientific">Sporormia fimetaria CBS 119925</name>
    <dbReference type="NCBI Taxonomy" id="1340428"/>
    <lineage>
        <taxon>Eukaryota</taxon>
        <taxon>Fungi</taxon>
        <taxon>Dikarya</taxon>
        <taxon>Ascomycota</taxon>
        <taxon>Pezizomycotina</taxon>
        <taxon>Dothideomycetes</taxon>
        <taxon>Pleosporomycetidae</taxon>
        <taxon>Pleosporales</taxon>
        <taxon>Sporormiaceae</taxon>
        <taxon>Sporormia</taxon>
    </lineage>
</organism>
<keyword evidence="2" id="KW-1185">Reference proteome</keyword>
<dbReference type="Proteomes" id="UP000799440">
    <property type="component" value="Unassembled WGS sequence"/>
</dbReference>
<evidence type="ECO:0000313" key="2">
    <source>
        <dbReference type="Proteomes" id="UP000799440"/>
    </source>
</evidence>
<sequence length="139" mass="15067">MIVPLHHGGFRMHNLRQSTDPLHAHHVAPSVVAALLLASFAILCGHKEQDYAGLEGQPNLASRSSGPESLYSRPHLVSVLLVGDLLLFFRVKRLMCREPDPLATAAPPHFIDAAGPQQFLASTNCHQMPVISASDSHNP</sequence>
<name>A0A6A6VK22_9PLEO</name>